<evidence type="ECO:0000313" key="2">
    <source>
        <dbReference type="Proteomes" id="UP000011991"/>
    </source>
</evidence>
<evidence type="ECO:0000313" key="1">
    <source>
        <dbReference type="EMBL" id="EMI22179.1"/>
    </source>
</evidence>
<dbReference type="Proteomes" id="UP000011991">
    <property type="component" value="Unassembled WGS sequence"/>
</dbReference>
<dbReference type="PATRIC" id="fig|1265738.3.peg.893"/>
<protein>
    <submittedName>
        <fullName evidence="1">Uncharacterized protein</fullName>
    </submittedName>
</protein>
<proteinExistence type="predicted"/>
<reference evidence="1 2" key="1">
    <citation type="journal article" date="2013" name="Mar. Genomics">
        <title>Expression of sulfatases in Rhodopirellula baltica and the diversity of sulfatases in the genus Rhodopirellula.</title>
        <authorList>
            <person name="Wegner C.E."/>
            <person name="Richter-Heitmann T."/>
            <person name="Klindworth A."/>
            <person name="Klockow C."/>
            <person name="Richter M."/>
            <person name="Achstetter T."/>
            <person name="Glockner F.O."/>
            <person name="Harder J."/>
        </authorList>
    </citation>
    <scope>NUCLEOTIDE SEQUENCE [LARGE SCALE GENOMIC DNA]</scope>
    <source>
        <strain evidence="1 2">SM1</strain>
    </source>
</reference>
<organism evidence="1 2">
    <name type="scientific">Rhodopirellula maiorica SM1</name>
    <dbReference type="NCBI Taxonomy" id="1265738"/>
    <lineage>
        <taxon>Bacteria</taxon>
        <taxon>Pseudomonadati</taxon>
        <taxon>Planctomycetota</taxon>
        <taxon>Planctomycetia</taxon>
        <taxon>Pirellulales</taxon>
        <taxon>Pirellulaceae</taxon>
        <taxon>Novipirellula</taxon>
    </lineage>
</organism>
<comment type="caution">
    <text evidence="1">The sequence shown here is derived from an EMBL/GenBank/DDBJ whole genome shotgun (WGS) entry which is preliminary data.</text>
</comment>
<keyword evidence="2" id="KW-1185">Reference proteome</keyword>
<sequence>MYRVLAGDLPAIGDARTEARNQYAMTEGLGLPRLERLARFGIAA</sequence>
<dbReference type="AlphaFoldDB" id="M5S7M6"/>
<gene>
    <name evidence="1" type="ORF">RMSM_00896</name>
</gene>
<accession>M5S7M6</accession>
<dbReference type="EMBL" id="ANOG01000139">
    <property type="protein sequence ID" value="EMI22179.1"/>
    <property type="molecule type" value="Genomic_DNA"/>
</dbReference>
<name>M5S7M6_9BACT</name>